<dbReference type="Proteomes" id="UP000614469">
    <property type="component" value="Unassembled WGS sequence"/>
</dbReference>
<keyword evidence="1" id="KW-1133">Transmembrane helix</keyword>
<feature type="transmembrane region" description="Helical" evidence="1">
    <location>
        <begin position="223"/>
        <end position="242"/>
    </location>
</feature>
<dbReference type="Pfam" id="PF02517">
    <property type="entry name" value="Rce1-like"/>
    <property type="match status" value="1"/>
</dbReference>
<comment type="caution">
    <text evidence="3">The sequence shown here is derived from an EMBL/GenBank/DDBJ whole genome shotgun (WGS) entry which is preliminary data.</text>
</comment>
<keyword evidence="1" id="KW-0472">Membrane</keyword>
<feature type="domain" description="CAAX prenyl protease 2/Lysostaphin resistance protein A-like" evidence="2">
    <location>
        <begin position="195"/>
        <end position="295"/>
    </location>
</feature>
<dbReference type="AlphaFoldDB" id="A0A8J6NHU6"/>
<evidence type="ECO:0000313" key="3">
    <source>
        <dbReference type="EMBL" id="MBC8334309.1"/>
    </source>
</evidence>
<evidence type="ECO:0000259" key="2">
    <source>
        <dbReference type="Pfam" id="PF02517"/>
    </source>
</evidence>
<keyword evidence="3" id="KW-0645">Protease</keyword>
<keyword evidence="1" id="KW-0812">Transmembrane</keyword>
<accession>A0A8J6NHU6</accession>
<feature type="transmembrane region" description="Helical" evidence="1">
    <location>
        <begin position="307"/>
        <end position="325"/>
    </location>
</feature>
<dbReference type="PANTHER" id="PTHR35797:SF1">
    <property type="entry name" value="PROTEASE"/>
    <property type="match status" value="1"/>
</dbReference>
<keyword evidence="3" id="KW-0378">Hydrolase</keyword>
<evidence type="ECO:0000313" key="4">
    <source>
        <dbReference type="Proteomes" id="UP000614469"/>
    </source>
</evidence>
<evidence type="ECO:0000256" key="1">
    <source>
        <dbReference type="SAM" id="Phobius"/>
    </source>
</evidence>
<dbReference type="InterPro" id="IPR042150">
    <property type="entry name" value="MmRce1-like"/>
</dbReference>
<reference evidence="3 4" key="1">
    <citation type="submission" date="2020-08" db="EMBL/GenBank/DDBJ databases">
        <title>Bridging the membrane lipid divide: bacteria of the FCB group superphylum have the potential to synthesize archaeal ether lipids.</title>
        <authorList>
            <person name="Villanueva L."/>
            <person name="Von Meijenfeldt F.A.B."/>
            <person name="Westbye A.B."/>
            <person name="Yadav S."/>
            <person name="Hopmans E.C."/>
            <person name="Dutilh B.E."/>
            <person name="Sinninghe Damste J.S."/>
        </authorList>
    </citation>
    <scope>NUCLEOTIDE SEQUENCE [LARGE SCALE GENOMIC DNA]</scope>
    <source>
        <strain evidence="3">NIOZ-UU36</strain>
    </source>
</reference>
<protein>
    <submittedName>
        <fullName evidence="3">CPBP family intramembrane metalloprotease</fullName>
    </submittedName>
</protein>
<feature type="transmembrane region" description="Helical" evidence="1">
    <location>
        <begin position="254"/>
        <end position="275"/>
    </location>
</feature>
<dbReference type="GO" id="GO:0004175">
    <property type="term" value="F:endopeptidase activity"/>
    <property type="evidence" value="ECO:0007669"/>
    <property type="project" value="UniProtKB-ARBA"/>
</dbReference>
<dbReference type="PANTHER" id="PTHR35797">
    <property type="entry name" value="PROTEASE-RELATED"/>
    <property type="match status" value="1"/>
</dbReference>
<dbReference type="EMBL" id="JACNJN010000059">
    <property type="protein sequence ID" value="MBC8334309.1"/>
    <property type="molecule type" value="Genomic_DNA"/>
</dbReference>
<gene>
    <name evidence="3" type="ORF">H8E29_03505</name>
</gene>
<feature type="transmembrane region" description="Helical" evidence="1">
    <location>
        <begin position="41"/>
        <end position="63"/>
    </location>
</feature>
<dbReference type="GO" id="GO:0008237">
    <property type="term" value="F:metallopeptidase activity"/>
    <property type="evidence" value="ECO:0007669"/>
    <property type="project" value="UniProtKB-KW"/>
</dbReference>
<organism evidence="3 4">
    <name type="scientific">Candidatus Desulfolinea nitratireducens</name>
    <dbReference type="NCBI Taxonomy" id="2841698"/>
    <lineage>
        <taxon>Bacteria</taxon>
        <taxon>Bacillati</taxon>
        <taxon>Chloroflexota</taxon>
        <taxon>Anaerolineae</taxon>
        <taxon>Anaerolineales</taxon>
        <taxon>Anaerolineales incertae sedis</taxon>
        <taxon>Candidatus Desulfolinea</taxon>
    </lineage>
</organism>
<sequence length="339" mass="38140">MDKFTHWIKHHQIAAFFLITFAISWGLGFSWGAVLNRDQGLLLPLAFITACGPGLAGIIINAITNTQPREGSRKAFWIAFFVAWFLSAIISFANLKFVDHFPLSPVVVVLFTIATVPVAFLIASAFSRIPSVRHYLASLIQLRDVWPWAILALVLFPALLLFSFPVYSILNRLPILFYQFQESGPALLGLIAVKFFYQLFFFNATGEETGWRGFALPRLQSHFSPLIAALIIAFFWVPWHFFGWQAEGQPVLTIQFWVEMFIGHILLSVLIVWICNRAGGSILVAGIAHAATNTVQAFVPIQDMRSLFLTLVIAVAVLILVDRMWEKLPADHPVVYRLP</sequence>
<keyword evidence="3" id="KW-0482">Metalloprotease</keyword>
<feature type="transmembrane region" description="Helical" evidence="1">
    <location>
        <begin position="184"/>
        <end position="202"/>
    </location>
</feature>
<proteinExistence type="predicted"/>
<name>A0A8J6NHU6_9CHLR</name>
<feature type="transmembrane region" description="Helical" evidence="1">
    <location>
        <begin position="101"/>
        <end position="124"/>
    </location>
</feature>
<feature type="transmembrane region" description="Helical" evidence="1">
    <location>
        <begin position="75"/>
        <end position="95"/>
    </location>
</feature>
<feature type="transmembrane region" description="Helical" evidence="1">
    <location>
        <begin position="145"/>
        <end position="164"/>
    </location>
</feature>
<dbReference type="InterPro" id="IPR003675">
    <property type="entry name" value="Rce1/LyrA-like_dom"/>
</dbReference>
<feature type="transmembrane region" description="Helical" evidence="1">
    <location>
        <begin position="12"/>
        <end position="35"/>
    </location>
</feature>
<dbReference type="GO" id="GO:0080120">
    <property type="term" value="P:CAAX-box protein maturation"/>
    <property type="evidence" value="ECO:0007669"/>
    <property type="project" value="UniProtKB-ARBA"/>
</dbReference>